<dbReference type="PANTHER" id="PTHR28293:SF1">
    <property type="entry name" value="NUCLEAR RIM PROTEIN 1"/>
    <property type="match status" value="1"/>
</dbReference>
<proteinExistence type="predicted"/>
<keyword evidence="4 6" id="KW-0472">Membrane</keyword>
<evidence type="ECO:0000256" key="1">
    <source>
        <dbReference type="ARBA" id="ARBA00004127"/>
    </source>
</evidence>
<keyword evidence="2 6" id="KW-0812">Transmembrane</keyword>
<feature type="transmembrane region" description="Helical" evidence="6">
    <location>
        <begin position="248"/>
        <end position="270"/>
    </location>
</feature>
<feature type="compositionally biased region" description="Basic and acidic residues" evidence="5">
    <location>
        <begin position="227"/>
        <end position="238"/>
    </location>
</feature>
<dbReference type="Proteomes" id="UP000053989">
    <property type="component" value="Unassembled WGS sequence"/>
</dbReference>
<dbReference type="OrthoDB" id="3363151at2759"/>
<feature type="region of interest" description="Disordered" evidence="5">
    <location>
        <begin position="1"/>
        <end position="54"/>
    </location>
</feature>
<gene>
    <name evidence="7" type="ORF">SCLCIDRAFT_1212443</name>
</gene>
<keyword evidence="8" id="KW-1185">Reference proteome</keyword>
<evidence type="ECO:0000256" key="6">
    <source>
        <dbReference type="SAM" id="Phobius"/>
    </source>
</evidence>
<dbReference type="InParanoid" id="A0A0C2ZUW0"/>
<evidence type="ECO:0000256" key="3">
    <source>
        <dbReference type="ARBA" id="ARBA00022989"/>
    </source>
</evidence>
<reference evidence="7 8" key="1">
    <citation type="submission" date="2014-04" db="EMBL/GenBank/DDBJ databases">
        <authorList>
            <consortium name="DOE Joint Genome Institute"/>
            <person name="Kuo A."/>
            <person name="Kohler A."/>
            <person name="Nagy L.G."/>
            <person name="Floudas D."/>
            <person name="Copeland A."/>
            <person name="Barry K.W."/>
            <person name="Cichocki N."/>
            <person name="Veneault-Fourrey C."/>
            <person name="LaButti K."/>
            <person name="Lindquist E.A."/>
            <person name="Lipzen A."/>
            <person name="Lundell T."/>
            <person name="Morin E."/>
            <person name="Murat C."/>
            <person name="Sun H."/>
            <person name="Tunlid A."/>
            <person name="Henrissat B."/>
            <person name="Grigoriev I.V."/>
            <person name="Hibbett D.S."/>
            <person name="Martin F."/>
            <person name="Nordberg H.P."/>
            <person name="Cantor M.N."/>
            <person name="Hua S.X."/>
        </authorList>
    </citation>
    <scope>NUCLEOTIDE SEQUENCE [LARGE SCALE GENOMIC DNA]</scope>
    <source>
        <strain evidence="7 8">Foug A</strain>
    </source>
</reference>
<dbReference type="GO" id="GO:0012505">
    <property type="term" value="C:endomembrane system"/>
    <property type="evidence" value="ECO:0007669"/>
    <property type="project" value="UniProtKB-SubCell"/>
</dbReference>
<evidence type="ECO:0000256" key="4">
    <source>
        <dbReference type="ARBA" id="ARBA00023136"/>
    </source>
</evidence>
<dbReference type="EMBL" id="KN822023">
    <property type="protein sequence ID" value="KIM65278.1"/>
    <property type="molecule type" value="Genomic_DNA"/>
</dbReference>
<reference evidence="8" key="2">
    <citation type="submission" date="2015-01" db="EMBL/GenBank/DDBJ databases">
        <title>Evolutionary Origins and Diversification of the Mycorrhizal Mutualists.</title>
        <authorList>
            <consortium name="DOE Joint Genome Institute"/>
            <consortium name="Mycorrhizal Genomics Consortium"/>
            <person name="Kohler A."/>
            <person name="Kuo A."/>
            <person name="Nagy L.G."/>
            <person name="Floudas D."/>
            <person name="Copeland A."/>
            <person name="Barry K.W."/>
            <person name="Cichocki N."/>
            <person name="Veneault-Fourrey C."/>
            <person name="LaButti K."/>
            <person name="Lindquist E.A."/>
            <person name="Lipzen A."/>
            <person name="Lundell T."/>
            <person name="Morin E."/>
            <person name="Murat C."/>
            <person name="Riley R."/>
            <person name="Ohm R."/>
            <person name="Sun H."/>
            <person name="Tunlid A."/>
            <person name="Henrissat B."/>
            <person name="Grigoriev I.V."/>
            <person name="Hibbett D.S."/>
            <person name="Martin F."/>
        </authorList>
    </citation>
    <scope>NUCLEOTIDE SEQUENCE [LARGE SCALE GENOMIC DNA]</scope>
    <source>
        <strain evidence="8">Foug A</strain>
    </source>
</reference>
<evidence type="ECO:0000256" key="5">
    <source>
        <dbReference type="SAM" id="MobiDB-lite"/>
    </source>
</evidence>
<evidence type="ECO:0000256" key="2">
    <source>
        <dbReference type="ARBA" id="ARBA00022692"/>
    </source>
</evidence>
<keyword evidence="3 6" id="KW-1133">Transmembrane helix</keyword>
<dbReference type="STRING" id="1036808.A0A0C2ZUW0"/>
<feature type="transmembrane region" description="Helical" evidence="6">
    <location>
        <begin position="179"/>
        <end position="200"/>
    </location>
</feature>
<evidence type="ECO:0000313" key="8">
    <source>
        <dbReference type="Proteomes" id="UP000053989"/>
    </source>
</evidence>
<comment type="subcellular location">
    <subcellularLocation>
        <location evidence="1">Endomembrane system</location>
        <topology evidence="1">Multi-pass membrane protein</topology>
    </subcellularLocation>
</comment>
<dbReference type="Pfam" id="PF10332">
    <property type="entry name" value="DUF2418"/>
    <property type="match status" value="1"/>
</dbReference>
<feature type="region of interest" description="Disordered" evidence="5">
    <location>
        <begin position="216"/>
        <end position="238"/>
    </location>
</feature>
<accession>A0A0C2ZUW0</accession>
<sequence>MSLLRKLAQTNAANIQGSPGSPSPRPTSSNGTQTPVTPRTRVSYVNSPSATPSISSSIPFDWEAARSMRPPPYGTPFSGKRKTRMSTVGTGMATPKRVIRKKGFTERISEIPSRIMFELSLFPHNVPLPAPKTSAWLVGASMHLLHFCVRVARVRATSESDLGWEDLYWERTQQSWFDWTVPTTCLLLIASTLNAMYLFTQTRTYRLHMRTKADPVSSPHTTFVPSLKRDPSPVTEEPKPRSTWKRMLRLVGSILSIFWRAFVCAVRFLLGISSARPSTSSPPRGAPAEEIQQLEVWTPGEFERMLMTLYSPVHGVLWICTDGTNWVLMCVVMVLVGIQMGALSEAYEGLVKDRAVLAAEVMHEYNESFVYPRVNPLRRDAAVMTHQSEMVNIWE</sequence>
<dbReference type="PANTHER" id="PTHR28293">
    <property type="entry name" value="NUCLEAR RIM PROTEIN 1"/>
    <property type="match status" value="1"/>
</dbReference>
<name>A0A0C2ZUW0_9AGAM</name>
<dbReference type="InterPro" id="IPR018819">
    <property type="entry name" value="Nur1/Mug154"/>
</dbReference>
<feature type="transmembrane region" description="Helical" evidence="6">
    <location>
        <begin position="315"/>
        <end position="338"/>
    </location>
</feature>
<protein>
    <submittedName>
        <fullName evidence="7">Uncharacterized protein</fullName>
    </submittedName>
</protein>
<organism evidence="7 8">
    <name type="scientific">Scleroderma citrinum Foug A</name>
    <dbReference type="NCBI Taxonomy" id="1036808"/>
    <lineage>
        <taxon>Eukaryota</taxon>
        <taxon>Fungi</taxon>
        <taxon>Dikarya</taxon>
        <taxon>Basidiomycota</taxon>
        <taxon>Agaricomycotina</taxon>
        <taxon>Agaricomycetes</taxon>
        <taxon>Agaricomycetidae</taxon>
        <taxon>Boletales</taxon>
        <taxon>Sclerodermatineae</taxon>
        <taxon>Sclerodermataceae</taxon>
        <taxon>Scleroderma</taxon>
    </lineage>
</organism>
<evidence type="ECO:0000313" key="7">
    <source>
        <dbReference type="EMBL" id="KIM65278.1"/>
    </source>
</evidence>
<dbReference type="GO" id="GO:0007096">
    <property type="term" value="P:regulation of exit from mitosis"/>
    <property type="evidence" value="ECO:0007669"/>
    <property type="project" value="TreeGrafter"/>
</dbReference>
<dbReference type="AlphaFoldDB" id="A0A0C2ZUW0"/>
<dbReference type="HOGENOM" id="CLU_062849_0_0_1"/>
<dbReference type="GO" id="GO:0043007">
    <property type="term" value="P:maintenance of rDNA"/>
    <property type="evidence" value="ECO:0007669"/>
    <property type="project" value="TreeGrafter"/>
</dbReference>